<dbReference type="InterPro" id="IPR025366">
    <property type="entry name" value="DUF4270"/>
</dbReference>
<dbReference type="EMBL" id="QLMA01000005">
    <property type="protein sequence ID" value="RAJ79954.1"/>
    <property type="molecule type" value="Genomic_DNA"/>
</dbReference>
<organism evidence="2 3">
    <name type="scientific">Chitinophaga dinghuensis</name>
    <dbReference type="NCBI Taxonomy" id="1539050"/>
    <lineage>
        <taxon>Bacteria</taxon>
        <taxon>Pseudomonadati</taxon>
        <taxon>Bacteroidota</taxon>
        <taxon>Chitinophagia</taxon>
        <taxon>Chitinophagales</taxon>
        <taxon>Chitinophagaceae</taxon>
        <taxon>Chitinophaga</taxon>
    </lineage>
</organism>
<dbReference type="Pfam" id="PF14092">
    <property type="entry name" value="DUF4270"/>
    <property type="match status" value="1"/>
</dbReference>
<comment type="caution">
    <text evidence="2">The sequence shown here is derived from an EMBL/GenBank/DDBJ whole genome shotgun (WGS) entry which is preliminary data.</text>
</comment>
<dbReference type="OrthoDB" id="1466062at2"/>
<reference evidence="2 3" key="1">
    <citation type="submission" date="2018-06" db="EMBL/GenBank/DDBJ databases">
        <title>Genomic Encyclopedia of Archaeal and Bacterial Type Strains, Phase II (KMG-II): from individual species to whole genera.</title>
        <authorList>
            <person name="Goeker M."/>
        </authorList>
    </citation>
    <scope>NUCLEOTIDE SEQUENCE [LARGE SCALE GENOMIC DNA]</scope>
    <source>
        <strain evidence="2 3">DSM 29821</strain>
    </source>
</reference>
<keyword evidence="1" id="KW-0732">Signal</keyword>
<evidence type="ECO:0000256" key="1">
    <source>
        <dbReference type="SAM" id="SignalP"/>
    </source>
</evidence>
<dbReference type="AlphaFoldDB" id="A0A327VYT1"/>
<evidence type="ECO:0000313" key="2">
    <source>
        <dbReference type="EMBL" id="RAJ79954.1"/>
    </source>
</evidence>
<evidence type="ECO:0000313" key="3">
    <source>
        <dbReference type="Proteomes" id="UP000249819"/>
    </source>
</evidence>
<feature type="signal peptide" evidence="1">
    <location>
        <begin position="1"/>
        <end position="20"/>
    </location>
</feature>
<dbReference type="PROSITE" id="PS51257">
    <property type="entry name" value="PROKAR_LIPOPROTEIN"/>
    <property type="match status" value="1"/>
</dbReference>
<keyword evidence="3" id="KW-1185">Reference proteome</keyword>
<accession>A0A327VYT1</accession>
<name>A0A327VYT1_9BACT</name>
<gene>
    <name evidence="2" type="ORF">CLV59_10559</name>
</gene>
<feature type="chain" id="PRO_5016285730" evidence="1">
    <location>
        <begin position="21"/>
        <end position="451"/>
    </location>
</feature>
<dbReference type="Proteomes" id="UP000249819">
    <property type="component" value="Unassembled WGS sequence"/>
</dbReference>
<sequence length="451" mass="49112">MKIKLRNLSYVAAIVSVLYASTGCNQATLLGTNLIPPGDLVNSQDSVVTGIITRNVSQYDSSIINNYSNYTHILGSITADPVFGKTHAFLFMQVGLPQSAFTFEGTNQILDSVVLSLSYAGYTGDSTSPQTFSVYRMNETGFRIDSNYAYNKVLGYDNSQLLGTATVTPLTTRDSVKVLGATETAQIRIKLSNAFGNELLAQKSDGAFATDSSFRAFLKGLAIIPDTMAANHKNMLYVSMNSTNTKLTVFYKANGKDSTMRSTFGFNGSTSGHSTTFLRNYNGSEASNYINTNNPKGDSILFLQAAPGLFTKMTIPNLENFPNVLINSAELVITQITVGESDKNNIFIEPSNLTLRQYTNGDSTKVPIDAGSTSYYTAPKQIVTNFGGVMIAQYKFSLNHYLAQLIKKNETNNGFKLEGFSSLMMDVPRVKAGGGSHSQYSLKLRVIYTKP</sequence>
<protein>
    <submittedName>
        <fullName evidence="2">Uncharacterized protein DUF4270</fullName>
    </submittedName>
</protein>
<proteinExistence type="predicted"/>
<dbReference type="RefSeq" id="WP_111592988.1">
    <property type="nucleotide sequence ID" value="NZ_QLMA01000005.1"/>
</dbReference>